<dbReference type="Proteomes" id="UP000076532">
    <property type="component" value="Unassembled WGS sequence"/>
</dbReference>
<name>A0A166H9D8_9AGAM</name>
<evidence type="ECO:0000313" key="1">
    <source>
        <dbReference type="EMBL" id="KZP18616.1"/>
    </source>
</evidence>
<organism evidence="1 2">
    <name type="scientific">Athelia psychrophila</name>
    <dbReference type="NCBI Taxonomy" id="1759441"/>
    <lineage>
        <taxon>Eukaryota</taxon>
        <taxon>Fungi</taxon>
        <taxon>Dikarya</taxon>
        <taxon>Basidiomycota</taxon>
        <taxon>Agaricomycotina</taxon>
        <taxon>Agaricomycetes</taxon>
        <taxon>Agaricomycetidae</taxon>
        <taxon>Atheliales</taxon>
        <taxon>Atheliaceae</taxon>
        <taxon>Athelia</taxon>
    </lineage>
</organism>
<evidence type="ECO:0000313" key="2">
    <source>
        <dbReference type="Proteomes" id="UP000076532"/>
    </source>
</evidence>
<accession>A0A166H9D8</accession>
<dbReference type="EMBL" id="KV417571">
    <property type="protein sequence ID" value="KZP18616.1"/>
    <property type="molecule type" value="Genomic_DNA"/>
</dbReference>
<reference evidence="1 2" key="1">
    <citation type="journal article" date="2016" name="Mol. Biol. Evol.">
        <title>Comparative Genomics of Early-Diverging Mushroom-Forming Fungi Provides Insights into the Origins of Lignocellulose Decay Capabilities.</title>
        <authorList>
            <person name="Nagy L.G."/>
            <person name="Riley R."/>
            <person name="Tritt A."/>
            <person name="Adam C."/>
            <person name="Daum C."/>
            <person name="Floudas D."/>
            <person name="Sun H."/>
            <person name="Yadav J.S."/>
            <person name="Pangilinan J."/>
            <person name="Larsson K.H."/>
            <person name="Matsuura K."/>
            <person name="Barry K."/>
            <person name="Labutti K."/>
            <person name="Kuo R."/>
            <person name="Ohm R.A."/>
            <person name="Bhattacharya S.S."/>
            <person name="Shirouzu T."/>
            <person name="Yoshinaga Y."/>
            <person name="Martin F.M."/>
            <person name="Grigoriev I.V."/>
            <person name="Hibbett D.S."/>
        </authorList>
    </citation>
    <scope>NUCLEOTIDE SEQUENCE [LARGE SCALE GENOMIC DNA]</scope>
    <source>
        <strain evidence="1 2">CBS 109695</strain>
    </source>
</reference>
<sequence>MHIRRAEYSQVEIATVAIRSPWTTASVPARQSIQPFGDYSSSLCQRNTWNLACQSRFTFTLRMMDASTPRHAPLPANSPFQPHPHRTSNGLVRLLVNITAAAPALLESGTAQDMAPSRGCSNPNRRTEAIPICDEAMSRSL</sequence>
<keyword evidence="2" id="KW-1185">Reference proteome</keyword>
<gene>
    <name evidence="1" type="ORF">FIBSPDRAFT_590490</name>
</gene>
<protein>
    <submittedName>
        <fullName evidence="1">Uncharacterized protein</fullName>
    </submittedName>
</protein>
<proteinExistence type="predicted"/>
<dbReference type="AlphaFoldDB" id="A0A166H9D8"/>